<gene>
    <name evidence="5" type="ORF">CVLEPA_LOCUS21136</name>
</gene>
<dbReference type="EMBL" id="CAWYQH010000108">
    <property type="protein sequence ID" value="CAK8689174.1"/>
    <property type="molecule type" value="Genomic_DNA"/>
</dbReference>
<dbReference type="PROSITE" id="PS50001">
    <property type="entry name" value="SH2"/>
    <property type="match status" value="1"/>
</dbReference>
<feature type="compositionally biased region" description="Low complexity" evidence="3">
    <location>
        <begin position="296"/>
        <end position="307"/>
    </location>
</feature>
<feature type="region of interest" description="Disordered" evidence="3">
    <location>
        <begin position="220"/>
        <end position="414"/>
    </location>
</feature>
<evidence type="ECO:0000256" key="3">
    <source>
        <dbReference type="SAM" id="MobiDB-lite"/>
    </source>
</evidence>
<feature type="region of interest" description="Disordered" evidence="3">
    <location>
        <begin position="1"/>
        <end position="84"/>
    </location>
</feature>
<organism evidence="5 6">
    <name type="scientific">Clavelina lepadiformis</name>
    <name type="common">Light-bulb sea squirt</name>
    <name type="synonym">Ascidia lepadiformis</name>
    <dbReference type="NCBI Taxonomy" id="159417"/>
    <lineage>
        <taxon>Eukaryota</taxon>
        <taxon>Metazoa</taxon>
        <taxon>Chordata</taxon>
        <taxon>Tunicata</taxon>
        <taxon>Ascidiacea</taxon>
        <taxon>Aplousobranchia</taxon>
        <taxon>Clavelinidae</taxon>
        <taxon>Clavelina</taxon>
    </lineage>
</organism>
<proteinExistence type="predicted"/>
<dbReference type="Proteomes" id="UP001642483">
    <property type="component" value="Unassembled WGS sequence"/>
</dbReference>
<dbReference type="SMART" id="SM00252">
    <property type="entry name" value="SH2"/>
    <property type="match status" value="1"/>
</dbReference>
<feature type="region of interest" description="Disordered" evidence="3">
    <location>
        <begin position="109"/>
        <end position="137"/>
    </location>
</feature>
<feature type="region of interest" description="Disordered" evidence="3">
    <location>
        <begin position="504"/>
        <end position="536"/>
    </location>
</feature>
<evidence type="ECO:0000256" key="2">
    <source>
        <dbReference type="PROSITE-ProRule" id="PRU00191"/>
    </source>
</evidence>
<feature type="domain" description="SH2" evidence="4">
    <location>
        <begin position="617"/>
        <end position="712"/>
    </location>
</feature>
<feature type="compositionally biased region" description="Basic and acidic residues" evidence="3">
    <location>
        <begin position="314"/>
        <end position="342"/>
    </location>
</feature>
<dbReference type="SUPFAM" id="SSF55550">
    <property type="entry name" value="SH2 domain"/>
    <property type="match status" value="1"/>
</dbReference>
<dbReference type="Gene3D" id="3.30.505.10">
    <property type="entry name" value="SH2 domain"/>
    <property type="match status" value="1"/>
</dbReference>
<feature type="compositionally biased region" description="Polar residues" evidence="3">
    <location>
        <begin position="388"/>
        <end position="414"/>
    </location>
</feature>
<feature type="compositionally biased region" description="Low complexity" evidence="3">
    <location>
        <begin position="69"/>
        <end position="80"/>
    </location>
</feature>
<sequence length="717" mass="80859">MSRKWNLFSKRKGSKVDSHGTTAADEEIQFKPNIRPGQESSHWGLNTNARNRDSHPATKAPDYRKAVGSQTSAQSAPQAQMLSNQRNDIGVAAVTDAQKRISELDVSNNPRFSNRKLHVKNDTESDKNSFDQHPVVPVANIPRTSPRVAKKLIKPGASNTPQPAFLTPSGNTNLGVSVSDEYTDPFDAVPTPTKEKTGLSTVDGYVEPYEAQQMYHDVTNNNTSVTEEDSKKAVYDNPWDSKDIKPEPPQDHYEEPWDNSSETLPYHRPQHLRPPPRSKGHELVLEYPANNVMNESGDSSTSSSSASLAKQRMVRVDSPRNSPHDSPRDSPKLDKRLIRPKDVGSNMDPRSQLYSVPGGGPKYKPVDHRLIKTELSLEERRNSPIERANSSRGSSINNSPMSSNRGSPNRSPLNTLIAGEAMDRLHNEPSRRSSSPFVQPVNVSHYLLSKAKSRSLDIRNRQFPPNVKGKYPSAIPKSASDNQLMQSEMYNPAAYRGSQPLGGVMEYEEPWDTGSNQQAPNSRQQQMPHIAHSRSKSYELSSFTSSNMYTRHGKSHSFDKCDPSRPLDYEPPWDVHVPQTHLESMHRFQQRQLELHPSEAISLRDFDPLLPLEKQSWFHGAITRDEANRRLDKEVEGSYLVRNSESVPNNYSLSLRTLNETIHMVISRTRDGFWILGEFSAPFHSIPEMVAFYATHRLKINDIQQISLRYPLPEDYP</sequence>
<dbReference type="PRINTS" id="PR00401">
    <property type="entry name" value="SH2DOMAIN"/>
</dbReference>
<protein>
    <recommendedName>
        <fullName evidence="4">SH2 domain-containing protein</fullName>
    </recommendedName>
</protein>
<dbReference type="PANTHER" id="PTHR15127:SF32">
    <property type="entry name" value="HEAVYWEIGHT, ISOFORM A"/>
    <property type="match status" value="1"/>
</dbReference>
<feature type="compositionally biased region" description="Basic residues" evidence="3">
    <location>
        <begin position="1"/>
        <end position="13"/>
    </location>
</feature>
<keyword evidence="6" id="KW-1185">Reference proteome</keyword>
<name>A0ABP0GEV6_CLALP</name>
<evidence type="ECO:0000313" key="6">
    <source>
        <dbReference type="Proteomes" id="UP001642483"/>
    </source>
</evidence>
<feature type="compositionally biased region" description="Basic residues" evidence="3">
    <location>
        <begin position="268"/>
        <end position="278"/>
    </location>
</feature>
<reference evidence="5 6" key="1">
    <citation type="submission" date="2024-02" db="EMBL/GenBank/DDBJ databases">
        <authorList>
            <person name="Daric V."/>
            <person name="Darras S."/>
        </authorList>
    </citation>
    <scope>NUCLEOTIDE SEQUENCE [LARGE SCALE GENOMIC DNA]</scope>
</reference>
<dbReference type="InterPro" id="IPR051846">
    <property type="entry name" value="SH2_domain_adapters"/>
</dbReference>
<feature type="compositionally biased region" description="Polar residues" evidence="3">
    <location>
        <begin position="513"/>
        <end position="527"/>
    </location>
</feature>
<feature type="compositionally biased region" description="Basic and acidic residues" evidence="3">
    <location>
        <begin position="364"/>
        <end position="384"/>
    </location>
</feature>
<feature type="compositionally biased region" description="Basic and acidic residues" evidence="3">
    <location>
        <begin position="228"/>
        <end position="255"/>
    </location>
</feature>
<evidence type="ECO:0000256" key="1">
    <source>
        <dbReference type="ARBA" id="ARBA00022999"/>
    </source>
</evidence>
<feature type="compositionally biased region" description="Basic and acidic residues" evidence="3">
    <location>
        <begin position="119"/>
        <end position="130"/>
    </location>
</feature>
<dbReference type="InterPro" id="IPR000980">
    <property type="entry name" value="SH2"/>
</dbReference>
<keyword evidence="1 2" id="KW-0727">SH2 domain</keyword>
<feature type="compositionally biased region" description="Polar residues" evidence="3">
    <location>
        <begin position="38"/>
        <end position="49"/>
    </location>
</feature>
<dbReference type="InterPro" id="IPR036860">
    <property type="entry name" value="SH2_dom_sf"/>
</dbReference>
<dbReference type="PANTHER" id="PTHR15127">
    <property type="entry name" value="HEAVYWEIGHT, ISOFORM A"/>
    <property type="match status" value="1"/>
</dbReference>
<evidence type="ECO:0000313" key="5">
    <source>
        <dbReference type="EMBL" id="CAK8689174.1"/>
    </source>
</evidence>
<evidence type="ECO:0000259" key="4">
    <source>
        <dbReference type="PROSITE" id="PS50001"/>
    </source>
</evidence>
<dbReference type="Pfam" id="PF00017">
    <property type="entry name" value="SH2"/>
    <property type="match status" value="1"/>
</dbReference>
<comment type="caution">
    <text evidence="5">The sequence shown here is derived from an EMBL/GenBank/DDBJ whole genome shotgun (WGS) entry which is preliminary data.</text>
</comment>
<accession>A0ABP0GEV6</accession>
<feature type="compositionally biased region" description="Basic and acidic residues" evidence="3">
    <location>
        <begin position="50"/>
        <end position="65"/>
    </location>
</feature>